<feature type="compositionally biased region" description="Basic residues" evidence="1">
    <location>
        <begin position="1"/>
        <end position="18"/>
    </location>
</feature>
<accession>A0A5Q2N223</accession>
<sequence>MKAKFRRSGGRTRGLKKRSKEDDQFFEMQLRRMLQGYLGM</sequence>
<dbReference type="Proteomes" id="UP000366051">
    <property type="component" value="Chromosome"/>
</dbReference>
<name>A0A5Q2N223_9FIRM</name>
<dbReference type="AlphaFoldDB" id="A0A5Q2N223"/>
<dbReference type="KEGG" id="hcv:FTV88_2253"/>
<organism evidence="2 3">
    <name type="scientific">Heliorestis convoluta</name>
    <dbReference type="NCBI Taxonomy" id="356322"/>
    <lineage>
        <taxon>Bacteria</taxon>
        <taxon>Bacillati</taxon>
        <taxon>Bacillota</taxon>
        <taxon>Clostridia</taxon>
        <taxon>Eubacteriales</taxon>
        <taxon>Heliobacteriaceae</taxon>
        <taxon>Heliorestis</taxon>
    </lineage>
</organism>
<evidence type="ECO:0000313" key="2">
    <source>
        <dbReference type="EMBL" id="QGG48351.1"/>
    </source>
</evidence>
<reference evidence="3" key="1">
    <citation type="submission" date="2019-11" db="EMBL/GenBank/DDBJ databases">
        <title>Genome sequence of Heliorestis convoluta strain HH, an alkaliphilic and minimalistic phototrophic bacterium from a soda lake in Egypt.</title>
        <authorList>
            <person name="Dewey E.D."/>
            <person name="Stokes L.M."/>
            <person name="Burchell B.M."/>
            <person name="Shaffer K.N."/>
            <person name="Huntington A.M."/>
            <person name="Baker J.M."/>
            <person name="Nadendla S."/>
            <person name="Giglio M.G."/>
            <person name="Touchman J.W."/>
            <person name="Blankenship R.E."/>
            <person name="Madigan M.T."/>
            <person name="Sattley W.M."/>
        </authorList>
    </citation>
    <scope>NUCLEOTIDE SEQUENCE [LARGE SCALE GENOMIC DNA]</scope>
    <source>
        <strain evidence="3">HH</strain>
    </source>
</reference>
<gene>
    <name evidence="2" type="ORF">FTV88_2253</name>
</gene>
<feature type="region of interest" description="Disordered" evidence="1">
    <location>
        <begin position="1"/>
        <end position="21"/>
    </location>
</feature>
<evidence type="ECO:0000256" key="1">
    <source>
        <dbReference type="SAM" id="MobiDB-lite"/>
    </source>
</evidence>
<evidence type="ECO:0000313" key="3">
    <source>
        <dbReference type="Proteomes" id="UP000366051"/>
    </source>
</evidence>
<keyword evidence="3" id="KW-1185">Reference proteome</keyword>
<protein>
    <submittedName>
        <fullName evidence="2">Uncharacterized protein</fullName>
    </submittedName>
</protein>
<dbReference type="EMBL" id="CP045875">
    <property type="protein sequence ID" value="QGG48351.1"/>
    <property type="molecule type" value="Genomic_DNA"/>
</dbReference>
<proteinExistence type="predicted"/>